<dbReference type="AlphaFoldDB" id="A0A8S0PWF4"/>
<dbReference type="OrthoDB" id="1737636at2759"/>
<keyword evidence="4" id="KW-1185">Reference proteome</keyword>
<dbReference type="SUPFAM" id="SSF55545">
    <property type="entry name" value="beta-N-acetylhexosaminidase-like domain"/>
    <property type="match status" value="1"/>
</dbReference>
<keyword evidence="2" id="KW-0732">Signal</keyword>
<sequence>MGQKGVQSIFLGLLLYVLVISAAADVKHLNIWPMPKQLNHGHGSLYLGNDFELKTDGSKYPDSSGILKDGFLRIIDVVKATHVIDANFPHFNPSRLLKGIHIVISSPSDEVCIIKTR</sequence>
<dbReference type="GO" id="GO:0016787">
    <property type="term" value="F:hydrolase activity"/>
    <property type="evidence" value="ECO:0007669"/>
    <property type="project" value="UniProtKB-KW"/>
</dbReference>
<feature type="signal peptide" evidence="2">
    <location>
        <begin position="1"/>
        <end position="24"/>
    </location>
</feature>
<protein>
    <submittedName>
        <fullName evidence="3">Beta-hexosaminidase 3</fullName>
    </submittedName>
</protein>
<proteinExistence type="predicted"/>
<comment type="caution">
    <text evidence="3">The sequence shown here is derived from an EMBL/GenBank/DDBJ whole genome shotgun (WGS) entry which is preliminary data.</text>
</comment>
<dbReference type="InterPro" id="IPR029018">
    <property type="entry name" value="Hex-like_dom2"/>
</dbReference>
<dbReference type="EMBL" id="CACTIH010000275">
    <property type="protein sequence ID" value="CAA2958617.1"/>
    <property type="molecule type" value="Genomic_DNA"/>
</dbReference>
<organism evidence="3 4">
    <name type="scientific">Olea europaea subsp. europaea</name>
    <dbReference type="NCBI Taxonomy" id="158383"/>
    <lineage>
        <taxon>Eukaryota</taxon>
        <taxon>Viridiplantae</taxon>
        <taxon>Streptophyta</taxon>
        <taxon>Embryophyta</taxon>
        <taxon>Tracheophyta</taxon>
        <taxon>Spermatophyta</taxon>
        <taxon>Magnoliopsida</taxon>
        <taxon>eudicotyledons</taxon>
        <taxon>Gunneridae</taxon>
        <taxon>Pentapetalae</taxon>
        <taxon>asterids</taxon>
        <taxon>lamiids</taxon>
        <taxon>Lamiales</taxon>
        <taxon>Oleaceae</taxon>
        <taxon>Oleeae</taxon>
        <taxon>Olea</taxon>
    </lineage>
</organism>
<evidence type="ECO:0000313" key="4">
    <source>
        <dbReference type="Proteomes" id="UP000594638"/>
    </source>
</evidence>
<keyword evidence="1" id="KW-0378">Hydrolase</keyword>
<dbReference type="Proteomes" id="UP000594638">
    <property type="component" value="Unassembled WGS sequence"/>
</dbReference>
<reference evidence="3 4" key="1">
    <citation type="submission" date="2019-12" db="EMBL/GenBank/DDBJ databases">
        <authorList>
            <person name="Alioto T."/>
            <person name="Alioto T."/>
            <person name="Gomez Garrido J."/>
        </authorList>
    </citation>
    <scope>NUCLEOTIDE SEQUENCE [LARGE SCALE GENOMIC DNA]</scope>
</reference>
<evidence type="ECO:0000313" key="3">
    <source>
        <dbReference type="EMBL" id="CAA2958617.1"/>
    </source>
</evidence>
<evidence type="ECO:0000256" key="2">
    <source>
        <dbReference type="SAM" id="SignalP"/>
    </source>
</evidence>
<feature type="chain" id="PRO_5035899225" evidence="2">
    <location>
        <begin position="25"/>
        <end position="117"/>
    </location>
</feature>
<gene>
    <name evidence="3" type="ORF">OLEA9_A096606</name>
</gene>
<name>A0A8S0PWF4_OLEEU</name>
<dbReference type="Gramene" id="OE9A096606T2">
    <property type="protein sequence ID" value="OE9A096606C2"/>
    <property type="gene ID" value="OE9A096606"/>
</dbReference>
<accession>A0A8S0PWF4</accession>
<evidence type="ECO:0000256" key="1">
    <source>
        <dbReference type="ARBA" id="ARBA00022801"/>
    </source>
</evidence>
<dbReference type="Gramene" id="OE9A096606T1">
    <property type="protein sequence ID" value="OE9A096606C1"/>
    <property type="gene ID" value="OE9A096606"/>
</dbReference>